<organism evidence="2">
    <name type="scientific">Oryza brachyantha</name>
    <name type="common">malo sina</name>
    <dbReference type="NCBI Taxonomy" id="4533"/>
    <lineage>
        <taxon>Eukaryota</taxon>
        <taxon>Viridiplantae</taxon>
        <taxon>Streptophyta</taxon>
        <taxon>Embryophyta</taxon>
        <taxon>Tracheophyta</taxon>
        <taxon>Spermatophyta</taxon>
        <taxon>Magnoliopsida</taxon>
        <taxon>Liliopsida</taxon>
        <taxon>Poales</taxon>
        <taxon>Poaceae</taxon>
        <taxon>BOP clade</taxon>
        <taxon>Oryzoideae</taxon>
        <taxon>Oryzeae</taxon>
        <taxon>Oryzinae</taxon>
        <taxon>Oryza</taxon>
    </lineage>
</organism>
<dbReference type="InterPro" id="IPR007877">
    <property type="entry name" value="DUF707"/>
</dbReference>
<name>J3KVQ6_ORYBR</name>
<keyword evidence="3" id="KW-1185">Reference proteome</keyword>
<feature type="region of interest" description="Disordered" evidence="1">
    <location>
        <begin position="1"/>
        <end position="57"/>
    </location>
</feature>
<evidence type="ECO:0000256" key="1">
    <source>
        <dbReference type="SAM" id="MobiDB-lite"/>
    </source>
</evidence>
<protein>
    <submittedName>
        <fullName evidence="2">Uncharacterized protein</fullName>
    </submittedName>
</protein>
<dbReference type="AlphaFoldDB" id="J3KVQ6"/>
<accession>J3KVQ6</accession>
<reference evidence="2" key="1">
    <citation type="journal article" date="2013" name="Nat. Commun.">
        <title>Whole-genome sequencing of Oryza brachyantha reveals mechanisms underlying Oryza genome evolution.</title>
        <authorList>
            <person name="Chen J."/>
            <person name="Huang Q."/>
            <person name="Gao D."/>
            <person name="Wang J."/>
            <person name="Lang Y."/>
            <person name="Liu T."/>
            <person name="Li B."/>
            <person name="Bai Z."/>
            <person name="Luis Goicoechea J."/>
            <person name="Liang C."/>
            <person name="Chen C."/>
            <person name="Zhang W."/>
            <person name="Sun S."/>
            <person name="Liao Y."/>
            <person name="Zhang X."/>
            <person name="Yang L."/>
            <person name="Song C."/>
            <person name="Wang M."/>
            <person name="Shi J."/>
            <person name="Liu G."/>
            <person name="Liu J."/>
            <person name="Zhou H."/>
            <person name="Zhou W."/>
            <person name="Yu Q."/>
            <person name="An N."/>
            <person name="Chen Y."/>
            <person name="Cai Q."/>
            <person name="Wang B."/>
            <person name="Liu B."/>
            <person name="Min J."/>
            <person name="Huang Y."/>
            <person name="Wu H."/>
            <person name="Li Z."/>
            <person name="Zhang Y."/>
            <person name="Yin Y."/>
            <person name="Song W."/>
            <person name="Jiang J."/>
            <person name="Jackson S.A."/>
            <person name="Wing R.A."/>
            <person name="Wang J."/>
            <person name="Chen M."/>
        </authorList>
    </citation>
    <scope>NUCLEOTIDE SEQUENCE [LARGE SCALE GENOMIC DNA]</scope>
    <source>
        <strain evidence="2">cv. IRGC 101232</strain>
    </source>
</reference>
<dbReference type="Pfam" id="PF05212">
    <property type="entry name" value="DUF707"/>
    <property type="match status" value="1"/>
</dbReference>
<dbReference type="Proteomes" id="UP000006038">
    <property type="component" value="Chromosome 1"/>
</dbReference>
<sequence>MVEPSVTMSSRTADAVAPPKSRGGPLPAGNGQGTANLEREPMVGDVPEKRGGGARASKKSLLAVPVGIKNKAAIDKLVSKFPAEEFAVIRKKNMSMPSLDIEVLLEETLLRVDIKPNLEVFD</sequence>
<proteinExistence type="predicted"/>
<dbReference type="HOGENOM" id="CLU_2030295_0_0_1"/>
<dbReference type="EnsemblPlants" id="OB01G10620.1">
    <property type="protein sequence ID" value="OB01G10620.1"/>
    <property type="gene ID" value="OB01G10620"/>
</dbReference>
<dbReference type="Gramene" id="OB01G10620.1">
    <property type="protein sequence ID" value="OB01G10620.1"/>
    <property type="gene ID" value="OB01G10620"/>
</dbReference>
<evidence type="ECO:0000313" key="3">
    <source>
        <dbReference type="Proteomes" id="UP000006038"/>
    </source>
</evidence>
<feature type="compositionally biased region" description="Polar residues" evidence="1">
    <location>
        <begin position="1"/>
        <end position="12"/>
    </location>
</feature>
<evidence type="ECO:0000313" key="2">
    <source>
        <dbReference type="EnsemblPlants" id="OB01G10620.1"/>
    </source>
</evidence>
<feature type="compositionally biased region" description="Basic and acidic residues" evidence="1">
    <location>
        <begin position="37"/>
        <end position="51"/>
    </location>
</feature>
<reference evidence="2" key="2">
    <citation type="submission" date="2013-04" db="UniProtKB">
        <authorList>
            <consortium name="EnsemblPlants"/>
        </authorList>
    </citation>
    <scope>IDENTIFICATION</scope>
</reference>